<keyword evidence="1" id="KW-1133">Transmembrane helix</keyword>
<dbReference type="Proteomes" id="UP000327118">
    <property type="component" value="Unassembled WGS sequence"/>
</dbReference>
<organism evidence="2 3">
    <name type="scientific">Aspergillus coremiiformis</name>
    <dbReference type="NCBI Taxonomy" id="138285"/>
    <lineage>
        <taxon>Eukaryota</taxon>
        <taxon>Fungi</taxon>
        <taxon>Dikarya</taxon>
        <taxon>Ascomycota</taxon>
        <taxon>Pezizomycotina</taxon>
        <taxon>Eurotiomycetes</taxon>
        <taxon>Eurotiomycetidae</taxon>
        <taxon>Eurotiales</taxon>
        <taxon>Aspergillaceae</taxon>
        <taxon>Aspergillus</taxon>
        <taxon>Aspergillus subgen. Circumdati</taxon>
    </lineage>
</organism>
<accession>A0A5N6ZA09</accession>
<evidence type="ECO:0000313" key="2">
    <source>
        <dbReference type="EMBL" id="KAE8353559.1"/>
    </source>
</evidence>
<feature type="transmembrane region" description="Helical" evidence="1">
    <location>
        <begin position="53"/>
        <end position="75"/>
    </location>
</feature>
<dbReference type="AlphaFoldDB" id="A0A5N6ZA09"/>
<protein>
    <submittedName>
        <fullName evidence="2">Uncharacterized protein</fullName>
    </submittedName>
</protein>
<keyword evidence="1" id="KW-0472">Membrane</keyword>
<proteinExistence type="predicted"/>
<dbReference type="EMBL" id="ML739095">
    <property type="protein sequence ID" value="KAE8353559.1"/>
    <property type="molecule type" value="Genomic_DNA"/>
</dbReference>
<keyword evidence="3" id="KW-1185">Reference proteome</keyword>
<reference evidence="3" key="1">
    <citation type="submission" date="2019-04" db="EMBL/GenBank/DDBJ databases">
        <title>Friends and foes A comparative genomics studyof 23 Aspergillus species from section Flavi.</title>
        <authorList>
            <consortium name="DOE Joint Genome Institute"/>
            <person name="Kjaerbolling I."/>
            <person name="Vesth T."/>
            <person name="Frisvad J.C."/>
            <person name="Nybo J.L."/>
            <person name="Theobald S."/>
            <person name="Kildgaard S."/>
            <person name="Isbrandt T."/>
            <person name="Kuo A."/>
            <person name="Sato A."/>
            <person name="Lyhne E.K."/>
            <person name="Kogle M.E."/>
            <person name="Wiebenga A."/>
            <person name="Kun R.S."/>
            <person name="Lubbers R.J."/>
            <person name="Makela M.R."/>
            <person name="Barry K."/>
            <person name="Chovatia M."/>
            <person name="Clum A."/>
            <person name="Daum C."/>
            <person name="Haridas S."/>
            <person name="He G."/>
            <person name="LaButti K."/>
            <person name="Lipzen A."/>
            <person name="Mondo S."/>
            <person name="Riley R."/>
            <person name="Salamov A."/>
            <person name="Simmons B.A."/>
            <person name="Magnuson J.K."/>
            <person name="Henrissat B."/>
            <person name="Mortensen U.H."/>
            <person name="Larsen T.O."/>
            <person name="Devries R.P."/>
            <person name="Grigoriev I.V."/>
            <person name="Machida M."/>
            <person name="Baker S.E."/>
            <person name="Andersen M.R."/>
        </authorList>
    </citation>
    <scope>NUCLEOTIDE SEQUENCE [LARGE SCALE GENOMIC DNA]</scope>
    <source>
        <strain evidence="3">CBS 553.77</strain>
    </source>
</reference>
<keyword evidence="1" id="KW-0812">Transmembrane</keyword>
<evidence type="ECO:0000256" key="1">
    <source>
        <dbReference type="SAM" id="Phobius"/>
    </source>
</evidence>
<name>A0A5N6ZA09_9EURO</name>
<evidence type="ECO:0000313" key="3">
    <source>
        <dbReference type="Proteomes" id="UP000327118"/>
    </source>
</evidence>
<sequence>MRPLPSLSRTKRVWQSARLFAHRHVMIMTGALLDMEKATWSSRSPPFIVPNYITYYSVWCLALMRLLIFWIPLIINPHSDLLFNTACNRASLLIPQ</sequence>
<gene>
    <name evidence="2" type="ORF">BDV28DRAFT_105572</name>
</gene>